<sequence>MARKTKQQAQETRQHILDAALQMFSERGVSTTSLADIAHAAGVTRGAIYWHFKNKTELFSAIWGQSESKVHNIAKEYRAKYPDNPLYVLREMLIYMLRSTQADRQWRLMMEVLFHKCEFVGDILSSYNVRKEFYHLGYTCIEEDLTRCVDYEQLPADMHIRHAAVTLRAYFTGVMENWLFMPDSFDIYASAPALVDAFLDMLRLSPALRSAAV</sequence>
<proteinExistence type="predicted"/>
<dbReference type="OrthoDB" id="5816932at2"/>
<dbReference type="Pfam" id="PF08361">
    <property type="entry name" value="TetR_C_2"/>
    <property type="match status" value="1"/>
</dbReference>
<dbReference type="InterPro" id="IPR001647">
    <property type="entry name" value="HTH_TetR"/>
</dbReference>
<accession>A0A5J5G0G8</accession>
<dbReference type="InterPro" id="IPR050624">
    <property type="entry name" value="HTH-type_Tx_Regulator"/>
</dbReference>
<dbReference type="InterPro" id="IPR009057">
    <property type="entry name" value="Homeodomain-like_sf"/>
</dbReference>
<evidence type="ECO:0000256" key="5">
    <source>
        <dbReference type="PROSITE-ProRule" id="PRU00335"/>
    </source>
</evidence>
<dbReference type="PROSITE" id="PS01081">
    <property type="entry name" value="HTH_TETR_1"/>
    <property type="match status" value="1"/>
</dbReference>
<evidence type="ECO:0000256" key="3">
    <source>
        <dbReference type="ARBA" id="ARBA00023125"/>
    </source>
</evidence>
<keyword evidence="4" id="KW-0804">Transcription</keyword>
<dbReference type="SUPFAM" id="SSF48498">
    <property type="entry name" value="Tetracyclin repressor-like, C-terminal domain"/>
    <property type="match status" value="1"/>
</dbReference>
<protein>
    <submittedName>
        <fullName evidence="7">Multidrug efflux transporter transcriptional repressor AcrR</fullName>
    </submittedName>
</protein>
<dbReference type="FunFam" id="1.10.357.10:FF:000003">
    <property type="entry name" value="HTH-type transcriptional regulator AcrR"/>
    <property type="match status" value="1"/>
</dbReference>
<keyword evidence="8" id="KW-1185">Reference proteome</keyword>
<dbReference type="EMBL" id="VYKJ01000005">
    <property type="protein sequence ID" value="KAA9000042.1"/>
    <property type="molecule type" value="Genomic_DNA"/>
</dbReference>
<dbReference type="Proteomes" id="UP000335415">
    <property type="component" value="Unassembled WGS sequence"/>
</dbReference>
<dbReference type="InterPro" id="IPR023772">
    <property type="entry name" value="DNA-bd_HTH_TetR-type_CS"/>
</dbReference>
<evidence type="ECO:0000256" key="4">
    <source>
        <dbReference type="ARBA" id="ARBA00023163"/>
    </source>
</evidence>
<evidence type="ECO:0000259" key="6">
    <source>
        <dbReference type="PROSITE" id="PS50977"/>
    </source>
</evidence>
<dbReference type="PANTHER" id="PTHR43479:SF11">
    <property type="entry name" value="ACREF_ENVCD OPERON REPRESSOR-RELATED"/>
    <property type="match status" value="1"/>
</dbReference>
<evidence type="ECO:0000313" key="8">
    <source>
        <dbReference type="Proteomes" id="UP000335415"/>
    </source>
</evidence>
<dbReference type="PRINTS" id="PR00455">
    <property type="entry name" value="HTHTETR"/>
</dbReference>
<dbReference type="GO" id="GO:0009410">
    <property type="term" value="P:response to xenobiotic stimulus"/>
    <property type="evidence" value="ECO:0007669"/>
    <property type="project" value="UniProtKB-ARBA"/>
</dbReference>
<comment type="caution">
    <text evidence="7">The sequence shown here is derived from an EMBL/GenBank/DDBJ whole genome shotgun (WGS) entry which is preliminary data.</text>
</comment>
<organism evidence="7 8">
    <name type="scientific">Affinibrenneria salicis</name>
    <dbReference type="NCBI Taxonomy" id="2590031"/>
    <lineage>
        <taxon>Bacteria</taxon>
        <taxon>Pseudomonadati</taxon>
        <taxon>Pseudomonadota</taxon>
        <taxon>Gammaproteobacteria</taxon>
        <taxon>Enterobacterales</taxon>
        <taxon>Pectobacteriaceae</taxon>
        <taxon>Affinibrenneria</taxon>
    </lineage>
</organism>
<dbReference type="GO" id="GO:0003677">
    <property type="term" value="F:DNA binding"/>
    <property type="evidence" value="ECO:0007669"/>
    <property type="project" value="UniProtKB-UniRule"/>
</dbReference>
<keyword evidence="1" id="KW-0678">Repressor</keyword>
<dbReference type="InterPro" id="IPR036271">
    <property type="entry name" value="Tet_transcr_reg_TetR-rel_C_sf"/>
</dbReference>
<dbReference type="Gene3D" id="1.10.357.10">
    <property type="entry name" value="Tetracycline Repressor, domain 2"/>
    <property type="match status" value="1"/>
</dbReference>
<dbReference type="GO" id="GO:0045892">
    <property type="term" value="P:negative regulation of DNA-templated transcription"/>
    <property type="evidence" value="ECO:0007669"/>
    <property type="project" value="UniProtKB-ARBA"/>
</dbReference>
<dbReference type="InterPro" id="IPR013572">
    <property type="entry name" value="Tscrpt_reg_MAATS_C"/>
</dbReference>
<evidence type="ECO:0000256" key="2">
    <source>
        <dbReference type="ARBA" id="ARBA00023015"/>
    </source>
</evidence>
<gene>
    <name evidence="7" type="primary">acrR</name>
    <name evidence="7" type="ORF">FJU30_12215</name>
</gene>
<keyword evidence="3 5" id="KW-0238">DNA-binding</keyword>
<dbReference type="SUPFAM" id="SSF46689">
    <property type="entry name" value="Homeodomain-like"/>
    <property type="match status" value="1"/>
</dbReference>
<reference evidence="7 8" key="1">
    <citation type="submission" date="2019-09" db="EMBL/GenBank/DDBJ databases">
        <authorList>
            <person name="Li Y."/>
        </authorList>
    </citation>
    <scope>NUCLEOTIDE SEQUENCE [LARGE SCALE GENOMIC DNA]</scope>
    <source>
        <strain evidence="7 8">L3-3HA</strain>
    </source>
</reference>
<dbReference type="RefSeq" id="WP_150435241.1">
    <property type="nucleotide sequence ID" value="NZ_VYKJ01000005.1"/>
</dbReference>
<dbReference type="Pfam" id="PF00440">
    <property type="entry name" value="TetR_N"/>
    <property type="match status" value="1"/>
</dbReference>
<dbReference type="NCBIfam" id="NF007949">
    <property type="entry name" value="PRK10668.1"/>
    <property type="match status" value="1"/>
</dbReference>
<evidence type="ECO:0000256" key="1">
    <source>
        <dbReference type="ARBA" id="ARBA00022491"/>
    </source>
</evidence>
<name>A0A5J5G0G8_9GAMM</name>
<dbReference type="PANTHER" id="PTHR43479">
    <property type="entry name" value="ACREF/ENVCD OPERON REPRESSOR-RELATED"/>
    <property type="match status" value="1"/>
</dbReference>
<feature type="domain" description="HTH tetR-type" evidence="6">
    <location>
        <begin position="10"/>
        <end position="70"/>
    </location>
</feature>
<evidence type="ECO:0000313" key="7">
    <source>
        <dbReference type="EMBL" id="KAA9000042.1"/>
    </source>
</evidence>
<keyword evidence="2" id="KW-0805">Transcription regulation</keyword>
<feature type="DNA-binding region" description="H-T-H motif" evidence="5">
    <location>
        <begin position="33"/>
        <end position="52"/>
    </location>
</feature>
<dbReference type="PROSITE" id="PS50977">
    <property type="entry name" value="HTH_TETR_2"/>
    <property type="match status" value="1"/>
</dbReference>
<dbReference type="AlphaFoldDB" id="A0A5J5G0G8"/>
<dbReference type="GO" id="GO:0003700">
    <property type="term" value="F:DNA-binding transcription factor activity"/>
    <property type="evidence" value="ECO:0007669"/>
    <property type="project" value="UniProtKB-ARBA"/>
</dbReference>